<dbReference type="Proteomes" id="UP000323521">
    <property type="component" value="Chromosome"/>
</dbReference>
<organism evidence="1 2">
    <name type="scientific">Formimonas warabiya</name>
    <dbReference type="NCBI Taxonomy" id="1761012"/>
    <lineage>
        <taxon>Bacteria</taxon>
        <taxon>Bacillati</taxon>
        <taxon>Bacillota</taxon>
        <taxon>Clostridia</taxon>
        <taxon>Eubacteriales</taxon>
        <taxon>Peptococcaceae</taxon>
        <taxon>Candidatus Formimonas</taxon>
    </lineage>
</organism>
<dbReference type="OrthoDB" id="9804217at2"/>
<name>A0A3G1KP81_FORW1</name>
<gene>
    <name evidence="1" type="ORF">DCMF_05170</name>
</gene>
<evidence type="ECO:0000313" key="2">
    <source>
        <dbReference type="Proteomes" id="UP000323521"/>
    </source>
</evidence>
<dbReference type="RefSeq" id="WP_148133439.1">
    <property type="nucleotide sequence ID" value="NZ_CP017634.1"/>
</dbReference>
<dbReference type="EMBL" id="CP017634">
    <property type="protein sequence ID" value="ATW24257.1"/>
    <property type="molecule type" value="Genomic_DNA"/>
</dbReference>
<evidence type="ECO:0000313" key="1">
    <source>
        <dbReference type="EMBL" id="ATW24257.1"/>
    </source>
</evidence>
<accession>A0A3G1KP81</accession>
<keyword evidence="2" id="KW-1185">Reference proteome</keyword>
<dbReference type="KEGG" id="fwa:DCMF_05170"/>
<sequence>MSFLEYQKNDPPVSNKADFVSYITSGPKCLNDLETNFSSSEAKNTDFASPIFSISVDMVRLRSRVHFEWFQRWANDFLGCDALLQDFKRGEKFEDILKRNDYEVQKYWTSTKLNVCRHNWVIAENLVFGGSESYYLGFSPNSISRPEIKQWLYIEYNPNKIPIDGFLKKILETFFAKNTVELVSADVAWDIAEHINNLLIDKGKLHTYKYFSFGKDDVTHYFGVGYGRIKVYNKAKERKLDDWIKWTRVEISLEIKRRLDDLETYKSRETIPELFVYGETDDPVLRCLVMGVKSGFPINELTRAYRSKVKSALAGTLIDINNNQIDNTVKKYVKSYKVLLNFK</sequence>
<protein>
    <submittedName>
        <fullName evidence="1">Uncharacterized protein</fullName>
    </submittedName>
</protein>
<reference evidence="1 2" key="1">
    <citation type="submission" date="2016-10" db="EMBL/GenBank/DDBJ databases">
        <title>Complete Genome Sequence of Peptococcaceae strain DCMF.</title>
        <authorList>
            <person name="Edwards R.J."/>
            <person name="Holland S.I."/>
            <person name="Deshpande N.P."/>
            <person name="Wong Y.K."/>
            <person name="Ertan H."/>
            <person name="Manefield M."/>
            <person name="Russell T.L."/>
            <person name="Lee M.J."/>
        </authorList>
    </citation>
    <scope>NUCLEOTIDE SEQUENCE [LARGE SCALE GENOMIC DNA]</scope>
    <source>
        <strain evidence="1 2">DCMF</strain>
    </source>
</reference>
<proteinExistence type="predicted"/>
<dbReference type="AlphaFoldDB" id="A0A3G1KP81"/>